<dbReference type="AlphaFoldDB" id="A0A7E4VJ50"/>
<dbReference type="GO" id="GO:0050804">
    <property type="term" value="P:modulation of chemical synaptic transmission"/>
    <property type="evidence" value="ECO:0007669"/>
    <property type="project" value="TreeGrafter"/>
</dbReference>
<dbReference type="PANTHER" id="PTHR46306:SF1">
    <property type="entry name" value="BTB_POZ DOMAIN-CONTAINING PROTEIN 9"/>
    <property type="match status" value="1"/>
</dbReference>
<dbReference type="Gene3D" id="1.25.40.420">
    <property type="match status" value="1"/>
</dbReference>
<dbReference type="InterPro" id="IPR011705">
    <property type="entry name" value="BACK"/>
</dbReference>
<keyword evidence="2" id="KW-1185">Reference proteome</keyword>
<dbReference type="GO" id="GO:0008344">
    <property type="term" value="P:adult locomotory behavior"/>
    <property type="evidence" value="ECO:0007669"/>
    <property type="project" value="TreeGrafter"/>
</dbReference>
<dbReference type="InterPro" id="IPR011333">
    <property type="entry name" value="SKP1/BTB/POZ_sf"/>
</dbReference>
<dbReference type="Pfam" id="PF07707">
    <property type="entry name" value="BACK"/>
    <property type="match status" value="1"/>
</dbReference>
<reference evidence="3" key="2">
    <citation type="submission" date="2020-10" db="UniProtKB">
        <authorList>
            <consortium name="WormBaseParasite"/>
        </authorList>
    </citation>
    <scope>IDENTIFICATION</scope>
</reference>
<dbReference type="GO" id="GO:0048512">
    <property type="term" value="P:circadian behavior"/>
    <property type="evidence" value="ECO:0007669"/>
    <property type="project" value="TreeGrafter"/>
</dbReference>
<dbReference type="Proteomes" id="UP000492821">
    <property type="component" value="Unassembled WGS sequence"/>
</dbReference>
<dbReference type="InterPro" id="IPR000210">
    <property type="entry name" value="BTB/POZ_dom"/>
</dbReference>
<name>A0A7E4VJ50_PANRE</name>
<dbReference type="SMART" id="SM00225">
    <property type="entry name" value="BTB"/>
    <property type="match status" value="1"/>
</dbReference>
<evidence type="ECO:0000313" key="2">
    <source>
        <dbReference type="Proteomes" id="UP000492821"/>
    </source>
</evidence>
<dbReference type="Gene3D" id="2.60.120.260">
    <property type="entry name" value="Galactose-binding domain-like"/>
    <property type="match status" value="1"/>
</dbReference>
<dbReference type="Gene3D" id="3.30.710.10">
    <property type="entry name" value="Potassium Channel Kv1.1, Chain A"/>
    <property type="match status" value="1"/>
</dbReference>
<evidence type="ECO:0000313" key="3">
    <source>
        <dbReference type="WBParaSite" id="Pan_g21121.t1"/>
    </source>
</evidence>
<dbReference type="GO" id="GO:0005737">
    <property type="term" value="C:cytoplasm"/>
    <property type="evidence" value="ECO:0007669"/>
    <property type="project" value="TreeGrafter"/>
</dbReference>
<reference evidence="2" key="1">
    <citation type="journal article" date="2013" name="Genetics">
        <title>The draft genome and transcriptome of Panagrellus redivivus are shaped by the harsh demands of a free-living lifestyle.</title>
        <authorList>
            <person name="Srinivasan J."/>
            <person name="Dillman A.R."/>
            <person name="Macchietto M.G."/>
            <person name="Heikkinen L."/>
            <person name="Lakso M."/>
            <person name="Fracchia K.M."/>
            <person name="Antoshechkin I."/>
            <person name="Mortazavi A."/>
            <person name="Wong G."/>
            <person name="Sternberg P.W."/>
        </authorList>
    </citation>
    <scope>NUCLEOTIDE SEQUENCE [LARGE SCALE GENOMIC DNA]</scope>
    <source>
        <strain evidence="2">MT8872</strain>
    </source>
</reference>
<feature type="domain" description="BTB" evidence="1">
    <location>
        <begin position="26"/>
        <end position="92"/>
    </location>
</feature>
<dbReference type="WBParaSite" id="Pan_g21121.t1">
    <property type="protein sequence ID" value="Pan_g21121.t1"/>
    <property type="gene ID" value="Pan_g21121"/>
</dbReference>
<dbReference type="SMART" id="SM00875">
    <property type="entry name" value="BACK"/>
    <property type="match status" value="1"/>
</dbReference>
<dbReference type="PROSITE" id="PS50097">
    <property type="entry name" value="BTB"/>
    <property type="match status" value="1"/>
</dbReference>
<dbReference type="InterPro" id="IPR052407">
    <property type="entry name" value="BTB_POZ_domain_cont_9"/>
</dbReference>
<dbReference type="SUPFAM" id="SSF49785">
    <property type="entry name" value="Galactose-binding domain-like"/>
    <property type="match status" value="2"/>
</dbReference>
<dbReference type="PANTHER" id="PTHR46306">
    <property type="entry name" value="BTB/POZ DOMAIN-CONTAINING PROTEIN 9"/>
    <property type="match status" value="1"/>
</dbReference>
<evidence type="ECO:0000259" key="1">
    <source>
        <dbReference type="PROSITE" id="PS50097"/>
    </source>
</evidence>
<dbReference type="Pfam" id="PF00651">
    <property type="entry name" value="BTB"/>
    <property type="match status" value="1"/>
</dbReference>
<organism evidence="2 3">
    <name type="scientific">Panagrellus redivivus</name>
    <name type="common">Microworm</name>
    <dbReference type="NCBI Taxonomy" id="6233"/>
    <lineage>
        <taxon>Eukaryota</taxon>
        <taxon>Metazoa</taxon>
        <taxon>Ecdysozoa</taxon>
        <taxon>Nematoda</taxon>
        <taxon>Chromadorea</taxon>
        <taxon>Rhabditida</taxon>
        <taxon>Tylenchina</taxon>
        <taxon>Panagrolaimomorpha</taxon>
        <taxon>Panagrolaimoidea</taxon>
        <taxon>Panagrolaimidae</taxon>
        <taxon>Panagrellus</taxon>
    </lineage>
</organism>
<protein>
    <submittedName>
        <fullName evidence="3">BTB domain-containing protein</fullName>
    </submittedName>
</protein>
<dbReference type="InterPro" id="IPR008979">
    <property type="entry name" value="Galactose-bd-like_sf"/>
</dbReference>
<sequence>MSADPNPEIADILDKIGKLFLNNIYSDVEFVVEGERLPAHQIILSQRSPVFEAMFPPSNELQKQVVELPETPLKTFKLLLKFIYTGTVEFGTVNVASVFDVVSIANTYEMPRLIERCIDHLKSICAVGNVVDVLNKAIEKLQQTLVDHCIDYVCAHCAELIGHESFKKLPVKALHSVLEKPIPEVSDNSVFRAFVEWMKANPSESAHFPELLKLMDLKTIGIDEIIGTIRPLSLVDANVLLDLACEHAKKAKMLDGHALTSDSLTTVPIVTGERPAFFKTAKTTISGEKLVNLMSELAIEQEKNAPVAVIPRETSSSFVNPTKDVIMKHVIGIGNECITIDMERPFLANTLEMKLADGDCSYCIHVSQDNVNWTRIIDYSKYICRSVQRLYFKEHVIRYLRIHGTAPIDGTFEISNFVTYYDAKPLEVDPETGCVIPTHNVALAKNNAVVIQGQHWLSPDAMINGNTSDGCAYHYIGEDPIIVQLPQPYLLDSMILLLNADIAYSYNIEVSTDKKTWKRLFSEEYVSSWRCAKFKKQPVVFIKITGTYTMAFNFVCKHLETPIIDIF</sequence>
<accession>A0A7E4VJ50</accession>
<dbReference type="SUPFAM" id="SSF54695">
    <property type="entry name" value="POZ domain"/>
    <property type="match status" value="1"/>
</dbReference>
<dbReference type="CDD" id="cd14733">
    <property type="entry name" value="BACK"/>
    <property type="match status" value="1"/>
</dbReference>
<proteinExistence type="predicted"/>